<reference evidence="1" key="1">
    <citation type="submission" date="2021-02" db="EMBL/GenBank/DDBJ databases">
        <authorList>
            <person name="Dougan E. K."/>
            <person name="Rhodes N."/>
            <person name="Thang M."/>
            <person name="Chan C."/>
        </authorList>
    </citation>
    <scope>NUCLEOTIDE SEQUENCE</scope>
</reference>
<dbReference type="EMBL" id="CAJNNW010026055">
    <property type="protein sequence ID" value="CAE8682243.1"/>
    <property type="molecule type" value="Genomic_DNA"/>
</dbReference>
<accession>A0A813JP74</accession>
<sequence>MAPTMAPTMAPNATTMAPGSMTVTKVNETMALDVPNCTAFTQREGAIGAVAAGIANATGVDAKSVQVTLTCSRRLTSDGLFVHRLEAVMVRTRLPSQQEPLSPQSL</sequence>
<protein>
    <submittedName>
        <fullName evidence="1">Uncharacterized protein</fullName>
    </submittedName>
</protein>
<comment type="caution">
    <text evidence="1">The sequence shown here is derived from an EMBL/GenBank/DDBJ whole genome shotgun (WGS) entry which is preliminary data.</text>
</comment>
<name>A0A813JP74_POLGL</name>
<dbReference type="Proteomes" id="UP000626109">
    <property type="component" value="Unassembled WGS sequence"/>
</dbReference>
<evidence type="ECO:0000313" key="2">
    <source>
        <dbReference type="Proteomes" id="UP000626109"/>
    </source>
</evidence>
<organism evidence="1 2">
    <name type="scientific">Polarella glacialis</name>
    <name type="common">Dinoflagellate</name>
    <dbReference type="NCBI Taxonomy" id="89957"/>
    <lineage>
        <taxon>Eukaryota</taxon>
        <taxon>Sar</taxon>
        <taxon>Alveolata</taxon>
        <taxon>Dinophyceae</taxon>
        <taxon>Suessiales</taxon>
        <taxon>Suessiaceae</taxon>
        <taxon>Polarella</taxon>
    </lineage>
</organism>
<proteinExistence type="predicted"/>
<dbReference type="AlphaFoldDB" id="A0A813JP74"/>
<evidence type="ECO:0000313" key="1">
    <source>
        <dbReference type="EMBL" id="CAE8682243.1"/>
    </source>
</evidence>
<gene>
    <name evidence="1" type="ORF">PGLA2088_LOCUS22846</name>
</gene>